<dbReference type="InterPro" id="IPR043129">
    <property type="entry name" value="ATPase_NBD"/>
</dbReference>
<protein>
    <submittedName>
        <fullName evidence="4">Exopolyphosphatase</fullName>
    </submittedName>
</protein>
<accession>A0A078MC99</accession>
<dbReference type="SUPFAM" id="SSF109604">
    <property type="entry name" value="HD-domain/PDEase-like"/>
    <property type="match status" value="1"/>
</dbReference>
<dbReference type="CDD" id="cd24052">
    <property type="entry name" value="ASKHA_NBD_HpPPX-GppA-like"/>
    <property type="match status" value="1"/>
</dbReference>
<dbReference type="Pfam" id="PF21447">
    <property type="entry name" value="Ppx-GppA_III"/>
    <property type="match status" value="1"/>
</dbReference>
<gene>
    <name evidence="4" type="primary">ppx</name>
    <name evidence="4" type="ORF">BN1050_01220</name>
</gene>
<feature type="domain" description="Ppx/GppA phosphatase N-terminal" evidence="2">
    <location>
        <begin position="20"/>
        <end position="304"/>
    </location>
</feature>
<dbReference type="InterPro" id="IPR003695">
    <property type="entry name" value="Ppx_GppA_N"/>
</dbReference>
<dbReference type="GO" id="GO:0006357">
    <property type="term" value="P:regulation of transcription by RNA polymerase II"/>
    <property type="evidence" value="ECO:0007669"/>
    <property type="project" value="TreeGrafter"/>
</dbReference>
<dbReference type="Pfam" id="PF02541">
    <property type="entry name" value="Ppx-GppA"/>
    <property type="match status" value="1"/>
</dbReference>
<evidence type="ECO:0000313" key="4">
    <source>
        <dbReference type="EMBL" id="CEA02336.1"/>
    </source>
</evidence>
<dbReference type="EMBL" id="LN483074">
    <property type="protein sequence ID" value="CEA02336.1"/>
    <property type="molecule type" value="Genomic_DNA"/>
</dbReference>
<organism evidence="4">
    <name type="scientific">Metalysinibacillus saudimassiliensis</name>
    <dbReference type="NCBI Taxonomy" id="1461583"/>
    <lineage>
        <taxon>Bacteria</taxon>
        <taxon>Bacillati</taxon>
        <taxon>Bacillota</taxon>
        <taxon>Bacilli</taxon>
        <taxon>Bacillales</taxon>
        <taxon>Caryophanaceae</taxon>
        <taxon>Metalysinibacillus</taxon>
    </lineage>
</organism>
<dbReference type="PANTHER" id="PTHR30005:SF0">
    <property type="entry name" value="RETROGRADE REGULATION PROTEIN 2"/>
    <property type="match status" value="1"/>
</dbReference>
<reference evidence="4" key="1">
    <citation type="submission" date="2014-07" db="EMBL/GenBank/DDBJ databases">
        <authorList>
            <person name="Urmite Genomes Urmite Genomes"/>
        </authorList>
    </citation>
    <scope>NUCLEOTIDE SEQUENCE</scope>
    <source>
        <strain evidence="4">13S34_air</strain>
    </source>
</reference>
<feature type="domain" description="Ppx/GppA phosphatase C-terminal" evidence="3">
    <location>
        <begin position="324"/>
        <end position="427"/>
    </location>
</feature>
<comment type="similarity">
    <text evidence="1">Belongs to the GppA/Ppx family.</text>
</comment>
<sequence length="515" mass="58477">MPTKMKTAIIDIGSNTVRLVIYDYDAREGLHELGNMKVVARLRTHILPTGEMTAEGITLLEHILRDFIEMIEDFGVTDVRAAATAAIRQAANRDEIIKRMSKKLGLKIDLLSEEQEAYYGFAGVAYSLATPSAVTIDIGGGSTEITLFKDKELVHSHSFPFGTVSLKQMFVKGDVLSTNEQKQLNDYVREQLSQIAWIKDCELPVIGIGGSARNIAQVHQQRQNYGLTGVHGYEMTAQDLRKLNDYLGNMTYDELKQLDGLSSDRADIIVPALSVFRILLSIVGTTRFQLTKKGLREGLVMERILEKDPQAFDKYNVFDTHAKQLAAEYRRSDLEVENLVHLAERMYEECCRLNFFTYQAADKELIRKAAKVFAIGEYIELSSSSQHTFYLIANQAIDGLNHVERIKVALLASYKNKDYFSHFVEPFESWLEEDELHKLRDFGAMLKFVYAFTISKRGVVQDLVMTHSGDCVTLTVQLQKNAAAEKYQAERHKKHLERVIKEDIIIQFNEEGLNK</sequence>
<dbReference type="Gene3D" id="3.30.420.40">
    <property type="match status" value="1"/>
</dbReference>
<dbReference type="InterPro" id="IPR048950">
    <property type="entry name" value="Ppx_GppA_C"/>
</dbReference>
<name>A0A078MC99_9BACL</name>
<dbReference type="SUPFAM" id="SSF53067">
    <property type="entry name" value="Actin-like ATPase domain"/>
    <property type="match status" value="2"/>
</dbReference>
<evidence type="ECO:0000259" key="2">
    <source>
        <dbReference type="Pfam" id="PF02541"/>
    </source>
</evidence>
<dbReference type="Gene3D" id="3.30.420.150">
    <property type="entry name" value="Exopolyphosphatase. Domain 2"/>
    <property type="match status" value="1"/>
</dbReference>
<dbReference type="PANTHER" id="PTHR30005">
    <property type="entry name" value="EXOPOLYPHOSPHATASE"/>
    <property type="match status" value="1"/>
</dbReference>
<evidence type="ECO:0000256" key="1">
    <source>
        <dbReference type="ARBA" id="ARBA00007125"/>
    </source>
</evidence>
<proteinExistence type="inferred from homology"/>
<dbReference type="Gene3D" id="1.10.3210.10">
    <property type="entry name" value="Hypothetical protein af1432"/>
    <property type="match status" value="1"/>
</dbReference>
<dbReference type="HOGENOM" id="CLU_025908_4_2_9"/>
<dbReference type="PATRIC" id="fig|1461583.4.peg.1177"/>
<dbReference type="InterPro" id="IPR050273">
    <property type="entry name" value="GppA/Ppx_hydrolase"/>
</dbReference>
<dbReference type="AlphaFoldDB" id="A0A078MC99"/>
<evidence type="ECO:0000259" key="3">
    <source>
        <dbReference type="Pfam" id="PF21447"/>
    </source>
</evidence>